<reference evidence="1" key="1">
    <citation type="submission" date="2021-03" db="EMBL/GenBank/DDBJ databases">
        <authorList>
            <person name="Tagirdzhanova G."/>
        </authorList>
    </citation>
    <scope>NUCLEOTIDE SEQUENCE</scope>
</reference>
<gene>
    <name evidence="1" type="ORF">HETSPECPRED_004310</name>
</gene>
<organism evidence="1 2">
    <name type="scientific">Heterodermia speciosa</name>
    <dbReference type="NCBI Taxonomy" id="116794"/>
    <lineage>
        <taxon>Eukaryota</taxon>
        <taxon>Fungi</taxon>
        <taxon>Dikarya</taxon>
        <taxon>Ascomycota</taxon>
        <taxon>Pezizomycotina</taxon>
        <taxon>Lecanoromycetes</taxon>
        <taxon>OSLEUM clade</taxon>
        <taxon>Lecanoromycetidae</taxon>
        <taxon>Caliciales</taxon>
        <taxon>Physciaceae</taxon>
        <taxon>Heterodermia</taxon>
    </lineage>
</organism>
<dbReference type="EMBL" id="CAJPDS010000026">
    <property type="protein sequence ID" value="CAF9920605.1"/>
    <property type="molecule type" value="Genomic_DNA"/>
</dbReference>
<dbReference type="Proteomes" id="UP000664521">
    <property type="component" value="Unassembled WGS sequence"/>
</dbReference>
<evidence type="ECO:0000313" key="2">
    <source>
        <dbReference type="Proteomes" id="UP000664521"/>
    </source>
</evidence>
<accession>A0A8H3IH38</accession>
<proteinExistence type="predicted"/>
<sequence length="132" mass="15351">MSVKWRHVQKLCSFRPQSIADQNRAISLRVDMFATYEIAYREEEKIYEYFDKSGSSPLTAGIEKTMKFGELTKAERLEVYKNHCEFFFEHNVPVDLMIEQLDEAKPPTAAELNDIPEEWLKEFLASGIGLPK</sequence>
<keyword evidence="2" id="KW-1185">Reference proteome</keyword>
<dbReference type="OrthoDB" id="10534861at2759"/>
<evidence type="ECO:0000313" key="1">
    <source>
        <dbReference type="EMBL" id="CAF9920605.1"/>
    </source>
</evidence>
<comment type="caution">
    <text evidence="1">The sequence shown here is derived from an EMBL/GenBank/DDBJ whole genome shotgun (WGS) entry which is preliminary data.</text>
</comment>
<protein>
    <submittedName>
        <fullName evidence="1">Uncharacterized protein</fullName>
    </submittedName>
</protein>
<name>A0A8H3IH38_9LECA</name>
<dbReference type="AlphaFoldDB" id="A0A8H3IH38"/>